<evidence type="ECO:0000313" key="3">
    <source>
        <dbReference type="Proteomes" id="UP001488805"/>
    </source>
</evidence>
<protein>
    <recommendedName>
        <fullName evidence="4">Secreted protein</fullName>
    </recommendedName>
</protein>
<organism evidence="2 3">
    <name type="scientific">Zoarces viviparus</name>
    <name type="common">Viviparous eelpout</name>
    <name type="synonym">Blennius viviparus</name>
    <dbReference type="NCBI Taxonomy" id="48416"/>
    <lineage>
        <taxon>Eukaryota</taxon>
        <taxon>Metazoa</taxon>
        <taxon>Chordata</taxon>
        <taxon>Craniata</taxon>
        <taxon>Vertebrata</taxon>
        <taxon>Euteleostomi</taxon>
        <taxon>Actinopterygii</taxon>
        <taxon>Neopterygii</taxon>
        <taxon>Teleostei</taxon>
        <taxon>Neoteleostei</taxon>
        <taxon>Acanthomorphata</taxon>
        <taxon>Eupercaria</taxon>
        <taxon>Perciformes</taxon>
        <taxon>Cottioidei</taxon>
        <taxon>Zoarcales</taxon>
        <taxon>Zoarcidae</taxon>
        <taxon>Zoarcinae</taxon>
        <taxon>Zoarces</taxon>
    </lineage>
</organism>
<accession>A0AAW1E534</accession>
<dbReference type="EMBL" id="JBCEZU010000538">
    <property type="protein sequence ID" value="KAK9517586.1"/>
    <property type="molecule type" value="Genomic_DNA"/>
</dbReference>
<keyword evidence="3" id="KW-1185">Reference proteome</keyword>
<feature type="region of interest" description="Disordered" evidence="1">
    <location>
        <begin position="1"/>
        <end position="69"/>
    </location>
</feature>
<comment type="caution">
    <text evidence="2">The sequence shown here is derived from an EMBL/GenBank/DDBJ whole genome shotgun (WGS) entry which is preliminary data.</text>
</comment>
<reference evidence="2 3" key="1">
    <citation type="journal article" date="2024" name="Genome Biol. Evol.">
        <title>Chromosome-level genome assembly of the viviparous eelpout Zoarces viviparus.</title>
        <authorList>
            <person name="Fuhrmann N."/>
            <person name="Brasseur M.V."/>
            <person name="Bakowski C.E."/>
            <person name="Podsiadlowski L."/>
            <person name="Prost S."/>
            <person name="Krehenwinkel H."/>
            <person name="Mayer C."/>
        </authorList>
    </citation>
    <scope>NUCLEOTIDE SEQUENCE [LARGE SCALE GENOMIC DNA]</scope>
    <source>
        <strain evidence="2">NO-MEL_2022_Ind0_liver</strain>
    </source>
</reference>
<evidence type="ECO:0000313" key="2">
    <source>
        <dbReference type="EMBL" id="KAK9517586.1"/>
    </source>
</evidence>
<sequence length="69" mass="7170">MVSALLASARPAATTVGTEPRQLSHPRQTGGTGVDLESSERGRSESGDPGSDEAPKHHPPSPWRQIGVA</sequence>
<dbReference type="AlphaFoldDB" id="A0AAW1E534"/>
<name>A0AAW1E534_ZOAVI</name>
<proteinExistence type="predicted"/>
<evidence type="ECO:0000256" key="1">
    <source>
        <dbReference type="SAM" id="MobiDB-lite"/>
    </source>
</evidence>
<gene>
    <name evidence="2" type="ORF">VZT92_022945</name>
</gene>
<dbReference type="Proteomes" id="UP001488805">
    <property type="component" value="Unassembled WGS sequence"/>
</dbReference>
<evidence type="ECO:0008006" key="4">
    <source>
        <dbReference type="Google" id="ProtNLM"/>
    </source>
</evidence>